<dbReference type="EMBL" id="FNRD01000003">
    <property type="protein sequence ID" value="SEA25591.1"/>
    <property type="molecule type" value="Genomic_DNA"/>
</dbReference>
<accession>A0A1H3ZQG2</accession>
<dbReference type="STRING" id="150146.SAMN05443667_1039"/>
<dbReference type="Gene3D" id="1.10.260.40">
    <property type="entry name" value="lambda repressor-like DNA-binding domains"/>
    <property type="match status" value="1"/>
</dbReference>
<dbReference type="PROSITE" id="PS50943">
    <property type="entry name" value="HTH_CROC1"/>
    <property type="match status" value="1"/>
</dbReference>
<sequence length="81" mass="9243">MNNDNFTLEKNALGTRIQELRQKVINPINKKPISQEELGLIANVTKKTIGEIERGETNPKFETLLMISKGLNITIKELFNF</sequence>
<dbReference type="PANTHER" id="PTHR46558">
    <property type="entry name" value="TRACRIPTIONAL REGULATORY PROTEIN-RELATED-RELATED"/>
    <property type="match status" value="1"/>
</dbReference>
<dbReference type="SMART" id="SM00530">
    <property type="entry name" value="HTH_XRE"/>
    <property type="match status" value="1"/>
</dbReference>
<dbReference type="PANTHER" id="PTHR46558:SF4">
    <property type="entry name" value="DNA-BIDING PHAGE PROTEIN"/>
    <property type="match status" value="1"/>
</dbReference>
<reference evidence="4" key="1">
    <citation type="submission" date="2016-10" db="EMBL/GenBank/DDBJ databases">
        <authorList>
            <person name="Varghese N."/>
            <person name="Submissions S."/>
        </authorList>
    </citation>
    <scope>NUCLEOTIDE SEQUENCE [LARGE SCALE GENOMIC DNA]</scope>
    <source>
        <strain evidence="4">DSM 22376</strain>
    </source>
</reference>
<dbReference type="Pfam" id="PF01381">
    <property type="entry name" value="HTH_3"/>
    <property type="match status" value="1"/>
</dbReference>
<dbReference type="CDD" id="cd00093">
    <property type="entry name" value="HTH_XRE"/>
    <property type="match status" value="1"/>
</dbReference>
<name>A0A1H3ZQG2_9FLAO</name>
<dbReference type="OrthoDB" id="2902336at2"/>
<dbReference type="Proteomes" id="UP000198951">
    <property type="component" value="Unassembled WGS sequence"/>
</dbReference>
<keyword evidence="1 3" id="KW-0238">DNA-binding</keyword>
<organism evidence="3 4">
    <name type="scientific">Flavobacterium gillisiae</name>
    <dbReference type="NCBI Taxonomy" id="150146"/>
    <lineage>
        <taxon>Bacteria</taxon>
        <taxon>Pseudomonadati</taxon>
        <taxon>Bacteroidota</taxon>
        <taxon>Flavobacteriia</taxon>
        <taxon>Flavobacteriales</taxon>
        <taxon>Flavobacteriaceae</taxon>
        <taxon>Flavobacterium</taxon>
    </lineage>
</organism>
<protein>
    <submittedName>
        <fullName evidence="3">DNA-binding transcriptional regulator, XRE-family HTH domain</fullName>
    </submittedName>
</protein>
<dbReference type="InterPro" id="IPR001387">
    <property type="entry name" value="Cro/C1-type_HTH"/>
</dbReference>
<proteinExistence type="predicted"/>
<evidence type="ECO:0000259" key="2">
    <source>
        <dbReference type="PROSITE" id="PS50943"/>
    </source>
</evidence>
<gene>
    <name evidence="3" type="ORF">SAMN05443667_1039</name>
</gene>
<feature type="domain" description="HTH cro/C1-type" evidence="2">
    <location>
        <begin position="33"/>
        <end position="78"/>
    </location>
</feature>
<evidence type="ECO:0000313" key="4">
    <source>
        <dbReference type="Proteomes" id="UP000198951"/>
    </source>
</evidence>
<dbReference type="AlphaFoldDB" id="A0A1H3ZQG2"/>
<keyword evidence="4" id="KW-1185">Reference proteome</keyword>
<evidence type="ECO:0000256" key="1">
    <source>
        <dbReference type="ARBA" id="ARBA00023125"/>
    </source>
</evidence>
<dbReference type="GO" id="GO:0003677">
    <property type="term" value="F:DNA binding"/>
    <property type="evidence" value="ECO:0007669"/>
    <property type="project" value="UniProtKB-KW"/>
</dbReference>
<dbReference type="SUPFAM" id="SSF47413">
    <property type="entry name" value="lambda repressor-like DNA-binding domains"/>
    <property type="match status" value="1"/>
</dbReference>
<evidence type="ECO:0000313" key="3">
    <source>
        <dbReference type="EMBL" id="SEA25591.1"/>
    </source>
</evidence>
<dbReference type="InterPro" id="IPR010982">
    <property type="entry name" value="Lambda_DNA-bd_dom_sf"/>
</dbReference>